<evidence type="ECO:0008006" key="6">
    <source>
        <dbReference type="Google" id="ProtNLM"/>
    </source>
</evidence>
<feature type="compositionally biased region" description="Acidic residues" evidence="1">
    <location>
        <begin position="361"/>
        <end position="377"/>
    </location>
</feature>
<proteinExistence type="predicted"/>
<feature type="transmembrane region" description="Helical" evidence="2">
    <location>
        <begin position="436"/>
        <end position="460"/>
    </location>
</feature>
<dbReference type="AlphaFoldDB" id="A0A9W8KXD2"/>
<feature type="region of interest" description="Disordered" evidence="1">
    <location>
        <begin position="354"/>
        <end position="430"/>
    </location>
</feature>
<dbReference type="InterPro" id="IPR009003">
    <property type="entry name" value="Peptidase_S1_PA"/>
</dbReference>
<feature type="compositionally biased region" description="Polar residues" evidence="1">
    <location>
        <begin position="385"/>
        <end position="421"/>
    </location>
</feature>
<dbReference type="EMBL" id="JANBTW010000061">
    <property type="protein sequence ID" value="KAJ2674004.1"/>
    <property type="molecule type" value="Genomic_DNA"/>
</dbReference>
<protein>
    <recommendedName>
        <fullName evidence="6">Trypsin-like serine protease</fullName>
    </recommendedName>
</protein>
<name>A0A9W8KXD2_9FUNG</name>
<keyword evidence="2" id="KW-0472">Membrane</keyword>
<evidence type="ECO:0000256" key="3">
    <source>
        <dbReference type="SAM" id="SignalP"/>
    </source>
</evidence>
<keyword evidence="2" id="KW-0812">Transmembrane</keyword>
<keyword evidence="2" id="KW-1133">Transmembrane helix</keyword>
<dbReference type="Gene3D" id="2.40.10.10">
    <property type="entry name" value="Trypsin-like serine proteases"/>
    <property type="match status" value="1"/>
</dbReference>
<dbReference type="SUPFAM" id="SSF50494">
    <property type="entry name" value="Trypsin-like serine proteases"/>
    <property type="match status" value="1"/>
</dbReference>
<evidence type="ECO:0000256" key="1">
    <source>
        <dbReference type="SAM" id="MobiDB-lite"/>
    </source>
</evidence>
<comment type="caution">
    <text evidence="4">The sequence shown here is derived from an EMBL/GenBank/DDBJ whole genome shotgun (WGS) entry which is preliminary data.</text>
</comment>
<feature type="chain" id="PRO_5040880108" description="Trypsin-like serine protease" evidence="3">
    <location>
        <begin position="32"/>
        <end position="515"/>
    </location>
</feature>
<evidence type="ECO:0000313" key="5">
    <source>
        <dbReference type="Proteomes" id="UP001151518"/>
    </source>
</evidence>
<dbReference type="OrthoDB" id="6147874at2759"/>
<dbReference type="InterPro" id="IPR043504">
    <property type="entry name" value="Peptidase_S1_PA_chymotrypsin"/>
</dbReference>
<organism evidence="4 5">
    <name type="scientific">Coemansia spiralis</name>
    <dbReference type="NCBI Taxonomy" id="417178"/>
    <lineage>
        <taxon>Eukaryota</taxon>
        <taxon>Fungi</taxon>
        <taxon>Fungi incertae sedis</taxon>
        <taxon>Zoopagomycota</taxon>
        <taxon>Kickxellomycotina</taxon>
        <taxon>Kickxellomycetes</taxon>
        <taxon>Kickxellales</taxon>
        <taxon>Kickxellaceae</taxon>
        <taxon>Coemansia</taxon>
    </lineage>
</organism>
<gene>
    <name evidence="4" type="ORF">GGI25_004489</name>
</gene>
<dbReference type="Proteomes" id="UP001151518">
    <property type="component" value="Unassembled WGS sequence"/>
</dbReference>
<evidence type="ECO:0000313" key="4">
    <source>
        <dbReference type="EMBL" id="KAJ2674004.1"/>
    </source>
</evidence>
<keyword evidence="3" id="KW-0732">Signal</keyword>
<reference evidence="4" key="1">
    <citation type="submission" date="2022-07" db="EMBL/GenBank/DDBJ databases">
        <title>Phylogenomic reconstructions and comparative analyses of Kickxellomycotina fungi.</title>
        <authorList>
            <person name="Reynolds N.K."/>
            <person name="Stajich J.E."/>
            <person name="Barry K."/>
            <person name="Grigoriev I.V."/>
            <person name="Crous P."/>
            <person name="Smith M.E."/>
        </authorList>
    </citation>
    <scope>NUCLEOTIDE SEQUENCE</scope>
    <source>
        <strain evidence="4">NRRL 3115</strain>
    </source>
</reference>
<sequence length="515" mass="56000">MRGFKITSVLSSPVFLLSALIFAATFVSSHAASSLQSNSTSSSHLQNRDVIPSRIIQFKGALLFKNGYQTTCEVALMSLTSGFVAASCLDWSGKSLNSTTIYQVYLDNSSDGTATIVSVLSTSNIHVHPGFNPVNYQNNIAVIEFDTDNTQKFRSYIAYNGITNNTQAYVERTLDTEASLWNIPVVNNRGTADVSDDMAACKVASGLFSTNSDWMTCTSASTMSMFNRTCRMPFGTMYSQQGTDVILSALYSHSIVFTENMCVSSPIFYNYYTQLWPYVGFAAQVLDTSINIYKDGKTDVWTTPTILSMNAPTTVTNIKSHIVYGDIYARQGVVQKPVGLNAFSSSTAATITATGSRSDIDGDSADSLDDADSDSESPDPTSADGQHQQTPTPSVYVTDGSITITITPTPDASAAGSQQITQKDEGTPGLSKSQKIIIGVVVPLTVIPSAIGLFILYNYWRARKQDRAWNPYEQKEQLQIMALELGGVNQRHASVAPIMTDDKVYRMLGINHNQK</sequence>
<accession>A0A9W8KXD2</accession>
<feature type="signal peptide" evidence="3">
    <location>
        <begin position="1"/>
        <end position="31"/>
    </location>
</feature>
<evidence type="ECO:0000256" key="2">
    <source>
        <dbReference type="SAM" id="Phobius"/>
    </source>
</evidence>